<gene>
    <name evidence="1" type="ORF">D9V28_08835</name>
</gene>
<proteinExistence type="predicted"/>
<protein>
    <submittedName>
        <fullName evidence="1">Uncharacterized protein</fullName>
    </submittedName>
</protein>
<evidence type="ECO:0000313" key="2">
    <source>
        <dbReference type="Proteomes" id="UP000282460"/>
    </source>
</evidence>
<dbReference type="EMBL" id="RCWJ01000002">
    <property type="protein sequence ID" value="RLQ84299.1"/>
    <property type="molecule type" value="Genomic_DNA"/>
</dbReference>
<reference evidence="1 2" key="1">
    <citation type="submission" date="2018-10" db="EMBL/GenBank/DDBJ databases">
        <authorList>
            <person name="Li J."/>
        </authorList>
    </citation>
    <scope>NUCLEOTIDE SEQUENCE [LARGE SCALE GENOMIC DNA]</scope>
    <source>
        <strain evidence="1 2">ZD1-4</strain>
    </source>
</reference>
<dbReference type="Proteomes" id="UP000282460">
    <property type="component" value="Unassembled WGS sequence"/>
</dbReference>
<organism evidence="1 2">
    <name type="scientific">Mycetocola zhadangensis</name>
    <dbReference type="NCBI Taxonomy" id="1164595"/>
    <lineage>
        <taxon>Bacteria</taxon>
        <taxon>Bacillati</taxon>
        <taxon>Actinomycetota</taxon>
        <taxon>Actinomycetes</taxon>
        <taxon>Micrococcales</taxon>
        <taxon>Microbacteriaceae</taxon>
        <taxon>Mycetocola</taxon>
    </lineage>
</organism>
<accession>A0A3L7J1M2</accession>
<dbReference type="AlphaFoldDB" id="A0A3L7J1M2"/>
<comment type="caution">
    <text evidence="1">The sequence shown here is derived from an EMBL/GenBank/DDBJ whole genome shotgun (WGS) entry which is preliminary data.</text>
</comment>
<keyword evidence="2" id="KW-1185">Reference proteome</keyword>
<evidence type="ECO:0000313" key="1">
    <source>
        <dbReference type="EMBL" id="RLQ84299.1"/>
    </source>
</evidence>
<name>A0A3L7J1M2_9MICO</name>
<sequence>MNETMLCSPRGCDKTSPGHGVRPLQVRVAAATPSKWRDGVVTHLPASGWIGIGLMESDRTIWVWNHADLSSEVTLGTPVAVHALYDMLALGSDRVHVLVAPALPGVDGA</sequence>